<keyword evidence="1" id="KW-0732">Signal</keyword>
<evidence type="ECO:0000256" key="1">
    <source>
        <dbReference type="SAM" id="SignalP"/>
    </source>
</evidence>
<accession>A0A9K3PDV3</accession>
<feature type="signal peptide" evidence="1">
    <location>
        <begin position="1"/>
        <end position="29"/>
    </location>
</feature>
<reference evidence="2" key="2">
    <citation type="submission" date="2021-04" db="EMBL/GenBank/DDBJ databases">
        <authorList>
            <person name="Podell S."/>
        </authorList>
    </citation>
    <scope>NUCLEOTIDE SEQUENCE</scope>
    <source>
        <strain evidence="2">Hildebrandi</strain>
    </source>
</reference>
<feature type="chain" id="PRO_5039939659" evidence="1">
    <location>
        <begin position="30"/>
        <end position="133"/>
    </location>
</feature>
<organism evidence="2 3">
    <name type="scientific">Nitzschia inconspicua</name>
    <dbReference type="NCBI Taxonomy" id="303405"/>
    <lineage>
        <taxon>Eukaryota</taxon>
        <taxon>Sar</taxon>
        <taxon>Stramenopiles</taxon>
        <taxon>Ochrophyta</taxon>
        <taxon>Bacillariophyta</taxon>
        <taxon>Bacillariophyceae</taxon>
        <taxon>Bacillariophycidae</taxon>
        <taxon>Bacillariales</taxon>
        <taxon>Bacillariaceae</taxon>
        <taxon>Nitzschia</taxon>
    </lineage>
</organism>
<proteinExistence type="predicted"/>
<reference evidence="2" key="1">
    <citation type="journal article" date="2021" name="Sci. Rep.">
        <title>Diploid genomic architecture of Nitzschia inconspicua, an elite biomass production diatom.</title>
        <authorList>
            <person name="Oliver A."/>
            <person name="Podell S."/>
            <person name="Pinowska A."/>
            <person name="Traller J.C."/>
            <person name="Smith S.R."/>
            <person name="McClure R."/>
            <person name="Beliaev A."/>
            <person name="Bohutskyi P."/>
            <person name="Hill E.A."/>
            <person name="Rabines A."/>
            <person name="Zheng H."/>
            <person name="Allen L.Z."/>
            <person name="Kuo A."/>
            <person name="Grigoriev I.V."/>
            <person name="Allen A.E."/>
            <person name="Hazlebeck D."/>
            <person name="Allen E.E."/>
        </authorList>
    </citation>
    <scope>NUCLEOTIDE SEQUENCE</scope>
    <source>
        <strain evidence="2">Hildebrandi</strain>
    </source>
</reference>
<evidence type="ECO:0000313" key="2">
    <source>
        <dbReference type="EMBL" id="KAG7343091.1"/>
    </source>
</evidence>
<dbReference type="AlphaFoldDB" id="A0A9K3PDV3"/>
<name>A0A9K3PDV3_9STRA</name>
<dbReference type="PROSITE" id="PS51257">
    <property type="entry name" value="PROKAR_LIPOPROTEIN"/>
    <property type="match status" value="1"/>
</dbReference>
<protein>
    <submittedName>
        <fullName evidence="2">Uncharacterized protein</fullName>
    </submittedName>
</protein>
<dbReference type="EMBL" id="JAGRRH010000024">
    <property type="protein sequence ID" value="KAG7343091.1"/>
    <property type="molecule type" value="Genomic_DNA"/>
</dbReference>
<evidence type="ECO:0000313" key="3">
    <source>
        <dbReference type="Proteomes" id="UP000693970"/>
    </source>
</evidence>
<dbReference type="Proteomes" id="UP000693970">
    <property type="component" value="Unassembled WGS sequence"/>
</dbReference>
<comment type="caution">
    <text evidence="2">The sequence shown here is derived from an EMBL/GenBank/DDBJ whole genome shotgun (WGS) entry which is preliminary data.</text>
</comment>
<sequence length="133" mass="15232">MYTLRMRKHVLMMRTFLVVLLFGSCCVRAQYDCNVCQNSPYGQRTLKSPESVINSSKELHAKLHKRHNMLSFHYVREAVATGFLHLTHIPGKINPADMLSKHWGYSDVKDILKALLFHRGDTAELGQNTTTSK</sequence>
<gene>
    <name evidence="2" type="ORF">IV203_021036</name>
</gene>
<keyword evidence="3" id="KW-1185">Reference proteome</keyword>